<dbReference type="GeneID" id="96866704"/>
<dbReference type="Gene3D" id="2.60.40.10">
    <property type="entry name" value="Immunoglobulins"/>
    <property type="match status" value="1"/>
</dbReference>
<accession>A0A084U4X0</accession>
<dbReference type="RefSeq" id="WP_004025294.1">
    <property type="nucleotide sequence ID" value="NZ_AWQU01000023.1"/>
</dbReference>
<keyword evidence="2" id="KW-0732">Signal</keyword>
<dbReference type="AlphaFoldDB" id="A0A084U4X0"/>
<evidence type="ECO:0000256" key="1">
    <source>
        <dbReference type="SAM" id="MobiDB-lite"/>
    </source>
</evidence>
<dbReference type="PROSITE" id="PS51257">
    <property type="entry name" value="PROKAR_LIPOPROTEIN"/>
    <property type="match status" value="1"/>
</dbReference>
<evidence type="ECO:0000313" key="4">
    <source>
        <dbReference type="EMBL" id="KFB08006.1"/>
    </source>
</evidence>
<proteinExistence type="predicted"/>
<sequence length="319" mass="35232">MRLFTLKSVLLTSAFTVGIMFTSCIPVNAALTLKEKQNNNSVDTPSGDNNSSNEGDISQGGSNNDNLNPPIVDGNESGKPDQGENGSNNNNGNSNNGQNNNTGNGQGNNSGSSTDKRKRIEITRQPSNISIKPQNNVSITFDYKAYNLSPNDKVFFQWYKNGKTLYGQTEQTLTLNNVTHNDAGEYHALITIGFYAFYETTPAKLTIEDDSSMYDSIVFGGGTPSAYYNKYDKILKVDVALNFSKNGRLYFNGEAIKVEIYIGGYLRKTMYTDPGNNILFGMISGERHDFVNKEILVIATYDKLERREKVNGFTDIFGP</sequence>
<evidence type="ECO:0000313" key="5">
    <source>
        <dbReference type="Proteomes" id="UP000028523"/>
    </source>
</evidence>
<reference evidence="4 5" key="1">
    <citation type="journal article" date="2014" name="PLoS ONE">
        <title>Reduction of Hydrogen Peroxide Accumulation and Toxicity by a Catalase from Mycoplasma iowae.</title>
        <authorList>
            <person name="Pritchard R.E."/>
            <person name="Prassinos A.J."/>
            <person name="Osborne J.D."/>
            <person name="Raviv Z."/>
            <person name="Balish M.F."/>
        </authorList>
    </citation>
    <scope>NUCLEOTIDE SEQUENCE [LARGE SCALE GENOMIC DNA]</scope>
    <source>
        <strain evidence="4 5">DK-CPA</strain>
    </source>
</reference>
<name>A0A084U4X0_MALIO</name>
<dbReference type="Proteomes" id="UP000028523">
    <property type="component" value="Unassembled WGS sequence"/>
</dbReference>
<dbReference type="EMBL" id="AWQU01000023">
    <property type="protein sequence ID" value="KFB08006.1"/>
    <property type="molecule type" value="Genomic_DNA"/>
</dbReference>
<evidence type="ECO:0000259" key="3">
    <source>
        <dbReference type="SMART" id="SM00409"/>
    </source>
</evidence>
<gene>
    <name evidence="4" type="ORF">P271_873</name>
</gene>
<feature type="chain" id="PRO_5001782933" evidence="2">
    <location>
        <begin position="30"/>
        <end position="319"/>
    </location>
</feature>
<dbReference type="InterPro" id="IPR003599">
    <property type="entry name" value="Ig_sub"/>
</dbReference>
<comment type="caution">
    <text evidence="4">The sequence shown here is derived from an EMBL/GenBank/DDBJ whole genome shotgun (WGS) entry which is preliminary data.</text>
</comment>
<feature type="signal peptide" evidence="2">
    <location>
        <begin position="1"/>
        <end position="29"/>
    </location>
</feature>
<feature type="region of interest" description="Disordered" evidence="1">
    <location>
        <begin position="38"/>
        <end position="116"/>
    </location>
</feature>
<organism evidence="4 5">
    <name type="scientific">Malacoplasma iowae DK-CPA</name>
    <dbReference type="NCBI Taxonomy" id="1394179"/>
    <lineage>
        <taxon>Bacteria</taxon>
        <taxon>Bacillati</taxon>
        <taxon>Mycoplasmatota</taxon>
        <taxon>Mycoplasmoidales</taxon>
        <taxon>Mycoplasmoidaceae</taxon>
        <taxon>Malacoplasma</taxon>
    </lineage>
</organism>
<feature type="domain" description="Immunoglobulin" evidence="3">
    <location>
        <begin position="126"/>
        <end position="208"/>
    </location>
</feature>
<feature type="compositionally biased region" description="Polar residues" evidence="1">
    <location>
        <begin position="38"/>
        <end position="67"/>
    </location>
</feature>
<dbReference type="InterPro" id="IPR036179">
    <property type="entry name" value="Ig-like_dom_sf"/>
</dbReference>
<keyword evidence="5" id="KW-1185">Reference proteome</keyword>
<protein>
    <submittedName>
        <fullName evidence="4">Immunoglobulin-like domain-containing protein</fullName>
    </submittedName>
</protein>
<dbReference type="InterPro" id="IPR013783">
    <property type="entry name" value="Ig-like_fold"/>
</dbReference>
<feature type="compositionally biased region" description="Low complexity" evidence="1">
    <location>
        <begin position="85"/>
        <end position="113"/>
    </location>
</feature>
<dbReference type="SMART" id="SM00409">
    <property type="entry name" value="IG"/>
    <property type="match status" value="1"/>
</dbReference>
<dbReference type="SUPFAM" id="SSF48726">
    <property type="entry name" value="Immunoglobulin"/>
    <property type="match status" value="1"/>
</dbReference>
<evidence type="ECO:0000256" key="2">
    <source>
        <dbReference type="SAM" id="SignalP"/>
    </source>
</evidence>